<protein>
    <submittedName>
        <fullName evidence="1">Uncharacterized protein</fullName>
    </submittedName>
</protein>
<dbReference type="EMBL" id="NCSJ02000022">
    <property type="protein sequence ID" value="RFU34314.1"/>
    <property type="molecule type" value="Genomic_DNA"/>
</dbReference>
<evidence type="ECO:0000313" key="2">
    <source>
        <dbReference type="Proteomes" id="UP000258309"/>
    </source>
</evidence>
<name>A0A3E2HLP8_SCYLI</name>
<dbReference type="InterPro" id="IPR034444">
    <property type="entry name" value="Nuo17.8"/>
</dbReference>
<accession>A0A3E2HLP8</accession>
<dbReference type="PANTHER" id="PTHR42100:SF1">
    <property type="entry name" value="OXIDOREDUCTASE 178 KDA SUBUNIT, PUTATIVE (AFU_ORTHOLOGUE AFUA_8G04320)-RELATED"/>
    <property type="match status" value="1"/>
</dbReference>
<dbReference type="PANTHER" id="PTHR42100">
    <property type="entry name" value="OXIDOREDUCTASE 178 KDA SUBUNIT, PUTATIVE (AFU_ORTHOLOGUE AFUA_8G04320)-RELATED"/>
    <property type="match status" value="1"/>
</dbReference>
<dbReference type="OMA" id="RNIQAGH"/>
<feature type="non-terminal residue" evidence="1">
    <location>
        <position position="1"/>
    </location>
</feature>
<sequence>MLAVRRKAVKSADRFSAAISRKSHASKRYSSTAHGHDSHHSGPKDESLGTTFWLAIGLVPASVVIYSASRPSKDGSQPALSRFIESYSSWKEQWLTRNTLHTNMIEQAAHDRILINTSPGSPTVNLKFPEVFNTGSPYNVVAGQGPRNMDGLIAHYKARNAEEEEKKLKAQASSA</sequence>
<gene>
    <name evidence="1" type="ORF">B7463_g1966</name>
</gene>
<dbReference type="GO" id="GO:0005739">
    <property type="term" value="C:mitochondrion"/>
    <property type="evidence" value="ECO:0007669"/>
    <property type="project" value="InterPro"/>
</dbReference>
<dbReference type="OrthoDB" id="2120038at2759"/>
<keyword evidence="2" id="KW-1185">Reference proteome</keyword>
<evidence type="ECO:0000313" key="1">
    <source>
        <dbReference type="EMBL" id="RFU34314.1"/>
    </source>
</evidence>
<dbReference type="Proteomes" id="UP000258309">
    <property type="component" value="Unassembled WGS sequence"/>
</dbReference>
<comment type="caution">
    <text evidence="1">The sequence shown here is derived from an EMBL/GenBank/DDBJ whole genome shotgun (WGS) entry which is preliminary data.</text>
</comment>
<dbReference type="AlphaFoldDB" id="A0A3E2HLP8"/>
<organism evidence="1 2">
    <name type="scientific">Scytalidium lignicola</name>
    <name type="common">Hyphomycete</name>
    <dbReference type="NCBI Taxonomy" id="5539"/>
    <lineage>
        <taxon>Eukaryota</taxon>
        <taxon>Fungi</taxon>
        <taxon>Dikarya</taxon>
        <taxon>Ascomycota</taxon>
        <taxon>Pezizomycotina</taxon>
        <taxon>Leotiomycetes</taxon>
        <taxon>Leotiomycetes incertae sedis</taxon>
        <taxon>Scytalidium</taxon>
    </lineage>
</organism>
<proteinExistence type="predicted"/>
<reference evidence="1 2" key="1">
    <citation type="submission" date="2018-05" db="EMBL/GenBank/DDBJ databases">
        <title>Draft genome sequence of Scytalidium lignicola DSM 105466, a ubiquitous saprotrophic fungus.</title>
        <authorList>
            <person name="Buettner E."/>
            <person name="Gebauer A.M."/>
            <person name="Hofrichter M."/>
            <person name="Liers C."/>
            <person name="Kellner H."/>
        </authorList>
    </citation>
    <scope>NUCLEOTIDE SEQUENCE [LARGE SCALE GENOMIC DNA]</scope>
    <source>
        <strain evidence="1 2">DSM 105466</strain>
    </source>
</reference>
<feature type="non-terminal residue" evidence="1">
    <location>
        <position position="175"/>
    </location>
</feature>
<dbReference type="STRING" id="5539.A0A3E2HLP8"/>